<reference evidence="1 2" key="1">
    <citation type="journal article" date="2023" name="Plants (Basel)">
        <title>Bridging the Gap: Combining Genomics and Transcriptomics Approaches to Understand Stylosanthes scabra, an Orphan Legume from the Brazilian Caatinga.</title>
        <authorList>
            <person name="Ferreira-Neto J.R.C."/>
            <person name="da Silva M.D."/>
            <person name="Binneck E."/>
            <person name="de Melo N.F."/>
            <person name="da Silva R.H."/>
            <person name="de Melo A.L.T.M."/>
            <person name="Pandolfi V."/>
            <person name="Bustamante F.O."/>
            <person name="Brasileiro-Vidal A.C."/>
            <person name="Benko-Iseppon A.M."/>
        </authorList>
    </citation>
    <scope>NUCLEOTIDE SEQUENCE [LARGE SCALE GENOMIC DNA]</scope>
    <source>
        <tissue evidence="1">Leaves</tissue>
    </source>
</reference>
<dbReference type="Proteomes" id="UP001341840">
    <property type="component" value="Unassembled WGS sequence"/>
</dbReference>
<sequence>MVATMVVSPWQNAIEMAEMAASSLLDTLSLSTLSHPSLLNTLCSAHHRRRAAVPHATVDLPLHPSLASISASLFSYRAVSVPASRCTAPAPLLNSGLKLSLLF</sequence>
<dbReference type="EMBL" id="JASCZI010000666">
    <property type="protein sequence ID" value="MED6112899.1"/>
    <property type="molecule type" value="Genomic_DNA"/>
</dbReference>
<accession>A0ABU6QLQ0</accession>
<keyword evidence="2" id="KW-1185">Reference proteome</keyword>
<gene>
    <name evidence="1" type="ORF">PIB30_065990</name>
</gene>
<name>A0ABU6QLQ0_9FABA</name>
<comment type="caution">
    <text evidence="1">The sequence shown here is derived from an EMBL/GenBank/DDBJ whole genome shotgun (WGS) entry which is preliminary data.</text>
</comment>
<protein>
    <submittedName>
        <fullName evidence="1">Uncharacterized protein</fullName>
    </submittedName>
</protein>
<proteinExistence type="predicted"/>
<evidence type="ECO:0000313" key="2">
    <source>
        <dbReference type="Proteomes" id="UP001341840"/>
    </source>
</evidence>
<organism evidence="1 2">
    <name type="scientific">Stylosanthes scabra</name>
    <dbReference type="NCBI Taxonomy" id="79078"/>
    <lineage>
        <taxon>Eukaryota</taxon>
        <taxon>Viridiplantae</taxon>
        <taxon>Streptophyta</taxon>
        <taxon>Embryophyta</taxon>
        <taxon>Tracheophyta</taxon>
        <taxon>Spermatophyta</taxon>
        <taxon>Magnoliopsida</taxon>
        <taxon>eudicotyledons</taxon>
        <taxon>Gunneridae</taxon>
        <taxon>Pentapetalae</taxon>
        <taxon>rosids</taxon>
        <taxon>fabids</taxon>
        <taxon>Fabales</taxon>
        <taxon>Fabaceae</taxon>
        <taxon>Papilionoideae</taxon>
        <taxon>50 kb inversion clade</taxon>
        <taxon>dalbergioids sensu lato</taxon>
        <taxon>Dalbergieae</taxon>
        <taxon>Pterocarpus clade</taxon>
        <taxon>Stylosanthes</taxon>
    </lineage>
</organism>
<evidence type="ECO:0000313" key="1">
    <source>
        <dbReference type="EMBL" id="MED6112899.1"/>
    </source>
</evidence>